<accession>A0A0B8PGZ4</accession>
<dbReference type="AlphaFoldDB" id="A0A0B8PGZ4"/>
<dbReference type="Gene3D" id="3.90.1530.10">
    <property type="entry name" value="Conserved hypothetical protein from pyrococcus furiosus pfu- 392566-001, ParB domain"/>
    <property type="match status" value="1"/>
</dbReference>
<evidence type="ECO:0000313" key="1">
    <source>
        <dbReference type="EMBL" id="GAM62064.1"/>
    </source>
</evidence>
<gene>
    <name evidence="1" type="ORF">JCM19232_6369</name>
</gene>
<evidence type="ECO:0000313" key="2">
    <source>
        <dbReference type="Proteomes" id="UP000031670"/>
    </source>
</evidence>
<comment type="caution">
    <text evidence="1">The sequence shown here is derived from an EMBL/GenBank/DDBJ whole genome shotgun (WGS) entry which is preliminary data.</text>
</comment>
<dbReference type="InterPro" id="IPR036086">
    <property type="entry name" value="ParB/Sulfiredoxin_sf"/>
</dbReference>
<proteinExistence type="predicted"/>
<protein>
    <submittedName>
        <fullName evidence="1">ParB-like nuclease</fullName>
    </submittedName>
</protein>
<reference evidence="1 2" key="2">
    <citation type="submission" date="2015-01" db="EMBL/GenBank/DDBJ databases">
        <authorList>
            <consortium name="NBRP consortium"/>
            <person name="Sawabe T."/>
            <person name="Meirelles P."/>
            <person name="Feng G."/>
            <person name="Sayaka M."/>
            <person name="Hattori M."/>
            <person name="Ohkuma M."/>
        </authorList>
    </citation>
    <scope>NUCLEOTIDE SEQUENCE [LARGE SCALE GENOMIC DNA]</scope>
    <source>
        <strain evidence="1 2">JCM19232</strain>
    </source>
</reference>
<name>A0A0B8PGZ4_9VIBR</name>
<dbReference type="EMBL" id="BBSA01000004">
    <property type="protein sequence ID" value="GAM62064.1"/>
    <property type="molecule type" value="Genomic_DNA"/>
</dbReference>
<dbReference type="Proteomes" id="UP000031670">
    <property type="component" value="Unassembled WGS sequence"/>
</dbReference>
<organism evidence="1 2">
    <name type="scientific">Vibrio ishigakensis</name>
    <dbReference type="NCBI Taxonomy" id="1481914"/>
    <lineage>
        <taxon>Bacteria</taxon>
        <taxon>Pseudomonadati</taxon>
        <taxon>Pseudomonadota</taxon>
        <taxon>Gammaproteobacteria</taxon>
        <taxon>Vibrionales</taxon>
        <taxon>Vibrionaceae</taxon>
        <taxon>Vibrio</taxon>
    </lineage>
</organism>
<reference evidence="1 2" key="1">
    <citation type="submission" date="2015-01" db="EMBL/GenBank/DDBJ databases">
        <title>Vibrio sp. C5 JCM 19232 whole genome shotgun sequence.</title>
        <authorList>
            <person name="Sawabe T."/>
            <person name="Meirelles P."/>
            <person name="Feng G."/>
            <person name="Sayaka M."/>
            <person name="Hattori M."/>
            <person name="Ohkuma M."/>
        </authorList>
    </citation>
    <scope>NUCLEOTIDE SEQUENCE [LARGE SCALE GENOMIC DNA]</scope>
    <source>
        <strain evidence="1 2">JCM19232</strain>
    </source>
</reference>
<sequence length="414" mass="46693">MRREVYEPEKNFENQVEEFGSESLEESIVNKLVDRYEEKESNSYLASSKGLLAEATKVLSSEDTKNIFKAKAKYYSGIRAIKTTLKHVTIFISPELARDMLRFSSRGVVNRENKNRKLSRTKVKKYAEAMKKRQWCLTGEPIIISADGEILNGHHRLEATCEAGVGFIAPVTYNVTDDLSFAHIDVGNMRSRAQVLEMAGVTVSANVLSRVAMLAKAFEMTKNPFAFRGTQGTSFQPAEILAYVESNQELALSVDFVAKIVKRHRLESQASEAIYAFAHYLIKKNLEKSQFQDFSITPELYLTRVISSLGLESEDDIEFQVRNYLQTIVHESSSYSLLCKLSAIFKGWNQHLSLSIANNKIAVRRVKKFKKDKEGNNIPQASVGNINEAFTIPCLSKGPTPKRILQQRNAEIVS</sequence>
<dbReference type="SUPFAM" id="SSF110849">
    <property type="entry name" value="ParB/Sulfiredoxin"/>
    <property type="match status" value="1"/>
</dbReference>